<dbReference type="Proteomes" id="UP001162131">
    <property type="component" value="Unassembled WGS sequence"/>
</dbReference>
<evidence type="ECO:0000313" key="2">
    <source>
        <dbReference type="Proteomes" id="UP001162131"/>
    </source>
</evidence>
<evidence type="ECO:0000313" key="1">
    <source>
        <dbReference type="EMBL" id="CAG9333607.1"/>
    </source>
</evidence>
<gene>
    <name evidence="1" type="ORF">BSTOLATCC_MIC59424</name>
</gene>
<protein>
    <submittedName>
        <fullName evidence="1">Uncharacterized protein</fullName>
    </submittedName>
</protein>
<dbReference type="EMBL" id="CAJZBQ010000057">
    <property type="protein sequence ID" value="CAG9333607.1"/>
    <property type="molecule type" value="Genomic_DNA"/>
</dbReference>
<sequence length="184" mass="21847">MIKLKTKVLEETPDHSKYLYNLSGDKDNNWSKVHKLDVETMVEEIKGVAFPRHFELHHHIILRLPKDELLIFNDQDDSVAYILNCLTSKTRKIWNLYNNRYDFPDYEQVIGAVYWDNSIYMFYNDYGLKNCPILSRYDLSTGKNIFLANFPIPVDDMFCHNVCFEEKLILAFACTSLFIWFLLK</sequence>
<comment type="caution">
    <text evidence="1">The sequence shown here is derived from an EMBL/GenBank/DDBJ whole genome shotgun (WGS) entry which is preliminary data.</text>
</comment>
<dbReference type="AlphaFoldDB" id="A0AAU9K5U6"/>
<dbReference type="SUPFAM" id="SSF50965">
    <property type="entry name" value="Galactose oxidase, central domain"/>
    <property type="match status" value="1"/>
</dbReference>
<name>A0AAU9K5U6_9CILI</name>
<accession>A0AAU9K5U6</accession>
<proteinExistence type="predicted"/>
<reference evidence="1" key="1">
    <citation type="submission" date="2021-09" db="EMBL/GenBank/DDBJ databases">
        <authorList>
            <consortium name="AG Swart"/>
            <person name="Singh M."/>
            <person name="Singh A."/>
            <person name="Seah K."/>
            <person name="Emmerich C."/>
        </authorList>
    </citation>
    <scope>NUCLEOTIDE SEQUENCE</scope>
    <source>
        <strain evidence="1">ATCC30299</strain>
    </source>
</reference>
<organism evidence="1 2">
    <name type="scientific">Blepharisma stoltei</name>
    <dbReference type="NCBI Taxonomy" id="1481888"/>
    <lineage>
        <taxon>Eukaryota</taxon>
        <taxon>Sar</taxon>
        <taxon>Alveolata</taxon>
        <taxon>Ciliophora</taxon>
        <taxon>Postciliodesmatophora</taxon>
        <taxon>Heterotrichea</taxon>
        <taxon>Heterotrichida</taxon>
        <taxon>Blepharismidae</taxon>
        <taxon>Blepharisma</taxon>
    </lineage>
</organism>
<dbReference type="InterPro" id="IPR011043">
    <property type="entry name" value="Gal_Oxase/kelch_b-propeller"/>
</dbReference>
<keyword evidence="2" id="KW-1185">Reference proteome</keyword>